<evidence type="ECO:0000313" key="1">
    <source>
        <dbReference type="EMBL" id="TKS67615.1"/>
    </source>
</evidence>
<reference evidence="1 2" key="1">
    <citation type="submission" date="2019-01" db="EMBL/GenBank/DDBJ databases">
        <title>Genome Assembly of Collichthys lucidus.</title>
        <authorList>
            <person name="Cai M."/>
            <person name="Xiao S."/>
        </authorList>
    </citation>
    <scope>NUCLEOTIDE SEQUENCE [LARGE SCALE GENOMIC DNA]</scope>
    <source>
        <strain evidence="1">JT15FE1705JMU</strain>
        <tissue evidence="1">Muscle</tissue>
    </source>
</reference>
<accession>A0A4U5U418</accession>
<gene>
    <name evidence="1" type="ORF">D9C73_001061</name>
</gene>
<name>A0A4U5U418_COLLU</name>
<dbReference type="Proteomes" id="UP000298787">
    <property type="component" value="Chromosome 2"/>
</dbReference>
<organism evidence="1 2">
    <name type="scientific">Collichthys lucidus</name>
    <name type="common">Big head croaker</name>
    <name type="synonym">Sciaena lucida</name>
    <dbReference type="NCBI Taxonomy" id="240159"/>
    <lineage>
        <taxon>Eukaryota</taxon>
        <taxon>Metazoa</taxon>
        <taxon>Chordata</taxon>
        <taxon>Craniata</taxon>
        <taxon>Vertebrata</taxon>
        <taxon>Euteleostomi</taxon>
        <taxon>Actinopterygii</taxon>
        <taxon>Neopterygii</taxon>
        <taxon>Teleostei</taxon>
        <taxon>Neoteleostei</taxon>
        <taxon>Acanthomorphata</taxon>
        <taxon>Eupercaria</taxon>
        <taxon>Sciaenidae</taxon>
        <taxon>Collichthys</taxon>
    </lineage>
</organism>
<keyword evidence="2" id="KW-1185">Reference proteome</keyword>
<dbReference type="EMBL" id="CM014079">
    <property type="protein sequence ID" value="TKS67615.1"/>
    <property type="molecule type" value="Genomic_DNA"/>
</dbReference>
<proteinExistence type="predicted"/>
<sequence>MKHVCNPEAIANVMATCYHVLSYSRLTDTEDLHFTFLFATSNLVLLKARSFRSHLWYATMHLSETVPVERGLFFANAELQKNFFWTNCGRRKFGLNVKYHVSRQKLLVEFANPIISPYCSVPPSGPQLKTIKIRWNFLLTIPPQFEGKNHVQYLIINTTRLELPPPHMMSVMGPRGGILSDTQEGPRRRTFFHYEPRLQQEKSLLPLACMLNQAQSFKFSVQNKANAE</sequence>
<dbReference type="AlphaFoldDB" id="A0A4U5U418"/>
<evidence type="ECO:0000313" key="2">
    <source>
        <dbReference type="Proteomes" id="UP000298787"/>
    </source>
</evidence>
<protein>
    <submittedName>
        <fullName evidence="1">Uncharacterized protein</fullName>
    </submittedName>
</protein>